<dbReference type="PANTHER" id="PTHR16275:SF8">
    <property type="entry name" value="COILED-COIL DOMAIN-CONTAINING PROTEIN 40"/>
    <property type="match status" value="1"/>
</dbReference>
<accession>A0ABN7BCH2</accession>
<feature type="coiled-coil region" evidence="1">
    <location>
        <begin position="849"/>
        <end position="902"/>
    </location>
</feature>
<dbReference type="PANTHER" id="PTHR16275">
    <property type="entry name" value="COILED-COIL DOMAIN-CONTAINING PROTEIN 40"/>
    <property type="match status" value="1"/>
</dbReference>
<evidence type="ECO:0000313" key="4">
    <source>
        <dbReference type="Proteomes" id="UP001307889"/>
    </source>
</evidence>
<feature type="coiled-coil region" evidence="1">
    <location>
        <begin position="415"/>
        <end position="456"/>
    </location>
</feature>
<evidence type="ECO:0000256" key="2">
    <source>
        <dbReference type="SAM" id="MobiDB-lite"/>
    </source>
</evidence>
<dbReference type="EMBL" id="AP028921">
    <property type="protein sequence ID" value="BET02037.1"/>
    <property type="molecule type" value="Genomic_DNA"/>
</dbReference>
<evidence type="ECO:0000256" key="1">
    <source>
        <dbReference type="SAM" id="Coils"/>
    </source>
</evidence>
<feature type="region of interest" description="Disordered" evidence="2">
    <location>
        <begin position="1"/>
        <end position="48"/>
    </location>
</feature>
<evidence type="ECO:0000313" key="3">
    <source>
        <dbReference type="EMBL" id="BET02037.1"/>
    </source>
</evidence>
<proteinExistence type="predicted"/>
<feature type="coiled-coil region" evidence="1">
    <location>
        <begin position="969"/>
        <end position="1038"/>
    </location>
</feature>
<keyword evidence="4" id="KW-1185">Reference proteome</keyword>
<feature type="compositionally biased region" description="Acidic residues" evidence="2">
    <location>
        <begin position="1"/>
        <end position="10"/>
    </location>
</feature>
<sequence>MSADGNDDVDREVSQTESLQETKDLLGTEAEYEDPTDSQLVPEKDENLADEQFIAYDIDEELKSGSLELGDSELENDSEEIENWEYYDENEGQELEQALDDAFDTFTREFEEYGSMDDLKESAEYLGEIKDSEFREKQRVKFSAIKGDSARSTPKILEEGEFEEMEGVSDTGWRKSPDLLSISSKDRQEGLLNVHDAARDQAELSEMSELTWPPSPSSEVDDIMRQYLPELYEHEAQEDLDMMTSETESPIVLESENPMMEKFQKLLRDHLLRQVARITDQIQQVVADTKRLEDESKQRASCLYREEKFVRKQREDIDEYRANLTQIQSRREVFEKELEGVRETHKKARQEYNDAKHTDDQLIKEKEILNDLLHKLRAFEAEKDMHLKTSHAMSQHLQGEKRRLAEEKMKQDILMWKLEKEIIRLSNEIEQSNINCKDMRNEVECMNDLLVKMEKDSVGIMNDNKLLHSSLMAAYGSIKECDNRKHGQQVVLEACVNNYYLTAKNKTYWQNTLKKNYSILQDLETQKGELLTNLDYLRNKLTHMERLIQQLEREAEMKNATLKLTEEEKDKLEKEGAGLEKFKANLDFEIAQKTAEFEKLKRLLSDLSVEKQVTQKGISHYQNEIRKLGELNRQTEEKIVDSELELGKALLDMERARGDVLKAKDGIQKALKTTRELEQEMRELSTVQKRLKGKLNFINSQLATLENRLETKNKDNLSKAKNDATVSWAETKLKRLQDALKLATELNKKQTDGWFNLQNIIMARRDQRAKQIHRLNIKRKHCHTLDSCRLRVERNLSSVLHTISQYNKNITKEQRQFERWQMEKLKIANKLDRLTHTNAQLETKFIDDVADAEKEARQIESEIEAYKIEIEANSKEVAALQAEFLEAEKERDLAEIAKLKIDQFQAPSGEIGQLKLEIHRMEVRYSHLRKAQEKLMNDMEQCISRRDRMIDNAEAREVRSQITGKQWSRIQVQRKMDELKNKIQSLKRKNAILNKEQVELSYQLAEAREEHINIKSGIETLKNSFAQLERQMEEGQLHKHACLEMTVYRQKKAKLLEDFKFGRYKGSYFGALAAEEEKQRCLMFSLRDVLENLLNDFPQLNLQLAQIMNTLQPVIPAPRECEEK</sequence>
<name>A0ABN7BCH2_9HEMI</name>
<protein>
    <submittedName>
        <fullName evidence="3">Coiled-coil domain containing 40</fullName>
    </submittedName>
</protein>
<gene>
    <name evidence="3" type="ORF">NTJ_14855</name>
</gene>
<feature type="coiled-coil region" evidence="1">
    <location>
        <begin position="520"/>
        <end position="715"/>
    </location>
</feature>
<reference evidence="3 4" key="1">
    <citation type="submission" date="2023-09" db="EMBL/GenBank/DDBJ databases">
        <title>Nesidiocoris tenuis whole genome shotgun sequence.</title>
        <authorList>
            <person name="Shibata T."/>
            <person name="Shimoda M."/>
            <person name="Kobayashi T."/>
            <person name="Uehara T."/>
        </authorList>
    </citation>
    <scope>NUCLEOTIDE SEQUENCE [LARGE SCALE GENOMIC DNA]</scope>
    <source>
        <strain evidence="3 4">Japan</strain>
    </source>
</reference>
<feature type="coiled-coil region" evidence="1">
    <location>
        <begin position="275"/>
        <end position="358"/>
    </location>
</feature>
<keyword evidence="1" id="KW-0175">Coiled coil</keyword>
<dbReference type="Proteomes" id="UP001307889">
    <property type="component" value="Chromosome 13"/>
</dbReference>
<organism evidence="3 4">
    <name type="scientific">Nesidiocoris tenuis</name>
    <dbReference type="NCBI Taxonomy" id="355587"/>
    <lineage>
        <taxon>Eukaryota</taxon>
        <taxon>Metazoa</taxon>
        <taxon>Ecdysozoa</taxon>
        <taxon>Arthropoda</taxon>
        <taxon>Hexapoda</taxon>
        <taxon>Insecta</taxon>
        <taxon>Pterygota</taxon>
        <taxon>Neoptera</taxon>
        <taxon>Paraneoptera</taxon>
        <taxon>Hemiptera</taxon>
        <taxon>Heteroptera</taxon>
        <taxon>Panheteroptera</taxon>
        <taxon>Cimicomorpha</taxon>
        <taxon>Miridae</taxon>
        <taxon>Dicyphina</taxon>
        <taxon>Nesidiocoris</taxon>
    </lineage>
</organism>
<dbReference type="InterPro" id="IPR037386">
    <property type="entry name" value="CCDC40"/>
</dbReference>